<protein>
    <submittedName>
        <fullName evidence="1">Uma2 family endonuclease</fullName>
    </submittedName>
</protein>
<name>A0A7K0ET08_9BACT</name>
<dbReference type="EMBL" id="WJXZ01000014">
    <property type="protein sequence ID" value="MRS64947.1"/>
    <property type="molecule type" value="Genomic_DNA"/>
</dbReference>
<evidence type="ECO:0000313" key="2">
    <source>
        <dbReference type="Proteomes" id="UP000441754"/>
    </source>
</evidence>
<dbReference type="GO" id="GO:0004519">
    <property type="term" value="F:endonuclease activity"/>
    <property type="evidence" value="ECO:0007669"/>
    <property type="project" value="UniProtKB-KW"/>
</dbReference>
<dbReference type="RefSeq" id="WP_154178239.1">
    <property type="nucleotide sequence ID" value="NZ_WJXZ01000014.1"/>
</dbReference>
<keyword evidence="1" id="KW-0540">Nuclease</keyword>
<organism evidence="1 2">
    <name type="scientific">Larkinella terrae</name>
    <dbReference type="NCBI Taxonomy" id="2025311"/>
    <lineage>
        <taxon>Bacteria</taxon>
        <taxon>Pseudomonadati</taxon>
        <taxon>Bacteroidota</taxon>
        <taxon>Cytophagia</taxon>
        <taxon>Cytophagales</taxon>
        <taxon>Spirosomataceae</taxon>
        <taxon>Larkinella</taxon>
    </lineage>
</organism>
<dbReference type="OrthoDB" id="942191at2"/>
<sequence length="207" mass="23267">MAVAVRQARQTPVSRSKRKIPDYLICEVLDGKPLYYKGYEDVLAGKKTLEEIMGSSSLQASIVYYLTAFIAKFIDEDQYNVLVSEPGVHLDRRDNVSNDIAIFDQSVLPGTSISKKYADVPPKIVVEVDISIAISELTETGYIYKKTGKLLDFGVEKIIWVLTEAQVVMVATKERIETFSWDKDIELMDGQKFNIGTYLAKKGIIVE</sequence>
<keyword evidence="1" id="KW-0255">Endonuclease</keyword>
<proteinExistence type="predicted"/>
<reference evidence="1 2" key="1">
    <citation type="journal article" date="2018" name="Antonie Van Leeuwenhoek">
        <title>Larkinella terrae sp. nov., isolated from soil on Jeju Island, South Korea.</title>
        <authorList>
            <person name="Ten L.N."/>
            <person name="Jeon J."/>
            <person name="Park S.J."/>
            <person name="Park S."/>
            <person name="Lee S.Y."/>
            <person name="Kim M.K."/>
            <person name="Jung H.Y."/>
        </authorList>
    </citation>
    <scope>NUCLEOTIDE SEQUENCE [LARGE SCALE GENOMIC DNA]</scope>
    <source>
        <strain evidence="1 2">KCTC 52001</strain>
    </source>
</reference>
<dbReference type="InterPro" id="IPR012296">
    <property type="entry name" value="Nuclease_put_TT1808"/>
</dbReference>
<gene>
    <name evidence="1" type="ORF">GJJ30_26855</name>
</gene>
<keyword evidence="1" id="KW-0378">Hydrolase</keyword>
<dbReference type="AlphaFoldDB" id="A0A7K0ET08"/>
<comment type="caution">
    <text evidence="1">The sequence shown here is derived from an EMBL/GenBank/DDBJ whole genome shotgun (WGS) entry which is preliminary data.</text>
</comment>
<dbReference type="Gene3D" id="3.90.1570.10">
    <property type="entry name" value="tt1808, chain A"/>
    <property type="match status" value="1"/>
</dbReference>
<dbReference type="Proteomes" id="UP000441754">
    <property type="component" value="Unassembled WGS sequence"/>
</dbReference>
<keyword evidence="2" id="KW-1185">Reference proteome</keyword>
<evidence type="ECO:0000313" key="1">
    <source>
        <dbReference type="EMBL" id="MRS64947.1"/>
    </source>
</evidence>
<accession>A0A7K0ET08</accession>